<dbReference type="Proteomes" id="UP000501648">
    <property type="component" value="Chromosome"/>
</dbReference>
<sequence>MSQQEEAGADSHQMKICIAGTTYVIESRALDLSEGERFYEYRVWCEDQVVKDWTQGNMADFFAPSLRQG</sequence>
<gene>
    <name evidence="1" type="ORF">C798_03025</name>
</gene>
<dbReference type="EMBL" id="CP008956">
    <property type="protein sequence ID" value="QJP99238.1"/>
    <property type="molecule type" value="Genomic_DNA"/>
</dbReference>
<name>A0A6M3ZKQ8_9BURK</name>
<organism evidence="1 2">
    <name type="scientific">Herbaspirillum rubrisubalbicans Os34</name>
    <dbReference type="NCBI Taxonomy" id="1235827"/>
    <lineage>
        <taxon>Bacteria</taxon>
        <taxon>Pseudomonadati</taxon>
        <taxon>Pseudomonadota</taxon>
        <taxon>Betaproteobacteria</taxon>
        <taxon>Burkholderiales</taxon>
        <taxon>Oxalobacteraceae</taxon>
        <taxon>Herbaspirillum</taxon>
    </lineage>
</organism>
<dbReference type="RefSeq" id="WP_017455295.1">
    <property type="nucleotide sequence ID" value="NZ_CP008956.1"/>
</dbReference>
<evidence type="ECO:0000313" key="1">
    <source>
        <dbReference type="EMBL" id="QJP99238.1"/>
    </source>
</evidence>
<protein>
    <submittedName>
        <fullName evidence="1">Uncharacterized protein</fullName>
    </submittedName>
</protein>
<accession>A0A6M3ZKQ8</accession>
<proteinExistence type="predicted"/>
<dbReference type="AlphaFoldDB" id="A0A6M3ZKQ8"/>
<reference evidence="1 2" key="1">
    <citation type="journal article" date="2012" name="J. Bacteriol.">
        <title>Genome sequence of the pathogenic Herbaspirillum seropedicae strain Os34, isolated from rice roots.</title>
        <authorList>
            <person name="Ye W."/>
            <person name="Ye S."/>
            <person name="Liu J."/>
            <person name="Chang S."/>
            <person name="Chen M."/>
            <person name="Zhu B."/>
            <person name="Guo L."/>
            <person name="An Q."/>
        </authorList>
    </citation>
    <scope>NUCLEOTIDE SEQUENCE [LARGE SCALE GENOMIC DNA]</scope>
    <source>
        <strain evidence="1 2">Os34</strain>
    </source>
</reference>
<evidence type="ECO:0000313" key="2">
    <source>
        <dbReference type="Proteomes" id="UP000501648"/>
    </source>
</evidence>